<reference evidence="3 4" key="1">
    <citation type="submission" date="2018-11" db="EMBL/GenBank/DDBJ databases">
        <title>Sequencing the genomes of 1000 actinobacteria strains.</title>
        <authorList>
            <person name="Klenk H.-P."/>
        </authorList>
    </citation>
    <scope>NUCLEOTIDE SEQUENCE [LARGE SCALE GENOMIC DNA]</scope>
    <source>
        <strain evidence="3 4">DSM 44231</strain>
    </source>
</reference>
<dbReference type="RefSeq" id="WP_123746134.1">
    <property type="nucleotide sequence ID" value="NZ_RJKM01000001.1"/>
</dbReference>
<feature type="transmembrane region" description="Helical" evidence="2">
    <location>
        <begin position="85"/>
        <end position="104"/>
    </location>
</feature>
<name>A0A3N1HEL3_9PSEU</name>
<feature type="transmembrane region" description="Helical" evidence="2">
    <location>
        <begin position="116"/>
        <end position="135"/>
    </location>
</feature>
<evidence type="ECO:0000313" key="3">
    <source>
        <dbReference type="EMBL" id="ROP40913.1"/>
    </source>
</evidence>
<protein>
    <submittedName>
        <fullName evidence="3">Uncharacterized protein</fullName>
    </submittedName>
</protein>
<keyword evidence="2" id="KW-0812">Transmembrane</keyword>
<keyword evidence="4" id="KW-1185">Reference proteome</keyword>
<keyword evidence="2" id="KW-0472">Membrane</keyword>
<feature type="compositionally biased region" description="Basic residues" evidence="1">
    <location>
        <begin position="1"/>
        <end position="11"/>
    </location>
</feature>
<dbReference type="OrthoDB" id="3688510at2"/>
<gene>
    <name evidence="3" type="ORF">EDD40_6332</name>
</gene>
<organism evidence="3 4">
    <name type="scientific">Saccharothrix texasensis</name>
    <dbReference type="NCBI Taxonomy" id="103734"/>
    <lineage>
        <taxon>Bacteria</taxon>
        <taxon>Bacillati</taxon>
        <taxon>Actinomycetota</taxon>
        <taxon>Actinomycetes</taxon>
        <taxon>Pseudonocardiales</taxon>
        <taxon>Pseudonocardiaceae</taxon>
        <taxon>Saccharothrix</taxon>
    </lineage>
</organism>
<feature type="transmembrane region" description="Helical" evidence="2">
    <location>
        <begin position="43"/>
        <end position="65"/>
    </location>
</feature>
<sequence>MGKDGRRKRRQQGSQRTRDQAAVRTATRPAPPKPKNWFQRQHGGVQTLIVLGVTALVVGGHFFLWGAVFPALGAAVGRVPVVSTAAGWVFGGGAFIAWGVVAINQDTAKPATVKRLHVVAWVWTAVAVELFPTGYANGISLPVDFWAGVYAGAYGVLLTPVALGVVALGWWLLVTKLAGRKGEPSHQAIGWICVGYAALLLVWGSTLLRT</sequence>
<keyword evidence="2" id="KW-1133">Transmembrane helix</keyword>
<evidence type="ECO:0000256" key="1">
    <source>
        <dbReference type="SAM" id="MobiDB-lite"/>
    </source>
</evidence>
<dbReference type="Proteomes" id="UP000268727">
    <property type="component" value="Unassembled WGS sequence"/>
</dbReference>
<proteinExistence type="predicted"/>
<evidence type="ECO:0000313" key="4">
    <source>
        <dbReference type="Proteomes" id="UP000268727"/>
    </source>
</evidence>
<feature type="transmembrane region" description="Helical" evidence="2">
    <location>
        <begin position="186"/>
        <end position="208"/>
    </location>
</feature>
<evidence type="ECO:0000256" key="2">
    <source>
        <dbReference type="SAM" id="Phobius"/>
    </source>
</evidence>
<feature type="region of interest" description="Disordered" evidence="1">
    <location>
        <begin position="1"/>
        <end position="38"/>
    </location>
</feature>
<feature type="transmembrane region" description="Helical" evidence="2">
    <location>
        <begin position="147"/>
        <end position="174"/>
    </location>
</feature>
<dbReference type="EMBL" id="RJKM01000001">
    <property type="protein sequence ID" value="ROP40913.1"/>
    <property type="molecule type" value="Genomic_DNA"/>
</dbReference>
<comment type="caution">
    <text evidence="3">The sequence shown here is derived from an EMBL/GenBank/DDBJ whole genome shotgun (WGS) entry which is preliminary data.</text>
</comment>
<accession>A0A3N1HEL3</accession>
<dbReference type="AlphaFoldDB" id="A0A3N1HEL3"/>